<dbReference type="InterPro" id="IPR010642">
    <property type="entry name" value="Invasion_prot_B"/>
</dbReference>
<evidence type="ECO:0000313" key="2">
    <source>
        <dbReference type="EMBL" id="MQT11265.1"/>
    </source>
</evidence>
<keyword evidence="3" id="KW-1185">Reference proteome</keyword>
<sequence length="217" mass="23475">MALASGSAFAQDATPKAPPAPKAQQDGQGAAANLPESNWVKFCNTDPNSKKQVCLVTQELRTDNGQLMASVAIRDIKGEARRLFMIAVPPGMLIQPGLRVQIDNGKQDQAKYSICFPNACYAELVASDQMVSALKKGNQLMLITLNQQGKPVPFPMSLKNFGKVYDGPAIDPAELQRQQQQLQSELEKKAEAARQKLIDEQKKATQGEAPADTAPAQ</sequence>
<name>A0A6A7XXV2_9HYPH</name>
<protein>
    <submittedName>
        <fullName evidence="2">Invasion associated locus B family protein</fullName>
    </submittedName>
</protein>
<reference evidence="2 3" key="1">
    <citation type="submission" date="2019-09" db="EMBL/GenBank/DDBJ databases">
        <title>Segnochrobactrum spirostomi gen. nov., sp. nov., isolated from the ciliate Spirostomum cf. yagiui and description of a novel family, Segnochrobactraceae fam. nov. within the order Rhizobiales of the class Alphaproteobacteria.</title>
        <authorList>
            <person name="Akter S."/>
            <person name="Shazib S.U.A."/>
            <person name="Shin M.K."/>
        </authorList>
    </citation>
    <scope>NUCLEOTIDE SEQUENCE [LARGE SCALE GENOMIC DNA]</scope>
    <source>
        <strain evidence="2 3">Sp-1</strain>
    </source>
</reference>
<dbReference type="AlphaFoldDB" id="A0A6A7XXV2"/>
<evidence type="ECO:0000256" key="1">
    <source>
        <dbReference type="SAM" id="MobiDB-lite"/>
    </source>
</evidence>
<feature type="region of interest" description="Disordered" evidence="1">
    <location>
        <begin position="1"/>
        <end position="31"/>
    </location>
</feature>
<proteinExistence type="predicted"/>
<dbReference type="InterPro" id="IPR038696">
    <property type="entry name" value="IalB_sf"/>
</dbReference>
<gene>
    <name evidence="2" type="ORF">F0357_00960</name>
</gene>
<feature type="compositionally biased region" description="Basic and acidic residues" evidence="1">
    <location>
        <begin position="185"/>
        <end position="205"/>
    </location>
</feature>
<dbReference type="Pfam" id="PF06776">
    <property type="entry name" value="IalB"/>
    <property type="match status" value="1"/>
</dbReference>
<dbReference type="Gene3D" id="2.60.40.1880">
    <property type="entry name" value="Invasion associated locus B (IalB) protein"/>
    <property type="match status" value="1"/>
</dbReference>
<dbReference type="Proteomes" id="UP000332515">
    <property type="component" value="Unassembled WGS sequence"/>
</dbReference>
<accession>A0A6A7XXV2</accession>
<organism evidence="2 3">
    <name type="scientific">Segnochrobactrum spirostomi</name>
    <dbReference type="NCBI Taxonomy" id="2608987"/>
    <lineage>
        <taxon>Bacteria</taxon>
        <taxon>Pseudomonadati</taxon>
        <taxon>Pseudomonadota</taxon>
        <taxon>Alphaproteobacteria</taxon>
        <taxon>Hyphomicrobiales</taxon>
        <taxon>Segnochrobactraceae</taxon>
        <taxon>Segnochrobactrum</taxon>
    </lineage>
</organism>
<comment type="caution">
    <text evidence="2">The sequence shown here is derived from an EMBL/GenBank/DDBJ whole genome shotgun (WGS) entry which is preliminary data.</text>
</comment>
<feature type="compositionally biased region" description="Low complexity" evidence="1">
    <location>
        <begin position="22"/>
        <end position="31"/>
    </location>
</feature>
<evidence type="ECO:0000313" key="3">
    <source>
        <dbReference type="Proteomes" id="UP000332515"/>
    </source>
</evidence>
<feature type="region of interest" description="Disordered" evidence="1">
    <location>
        <begin position="177"/>
        <end position="217"/>
    </location>
</feature>
<dbReference type="EMBL" id="VWNA01000001">
    <property type="protein sequence ID" value="MQT11265.1"/>
    <property type="molecule type" value="Genomic_DNA"/>
</dbReference>